<dbReference type="AlphaFoldDB" id="A0AAX4L6H9"/>
<gene>
    <name evidence="2" type="ORF">V6M85_14140</name>
</gene>
<evidence type="ECO:0000313" key="3">
    <source>
        <dbReference type="Proteomes" id="UP001432202"/>
    </source>
</evidence>
<organism evidence="2 3">
    <name type="scientific">Sulfolobus tengchongensis</name>
    <dbReference type="NCBI Taxonomy" id="207809"/>
    <lineage>
        <taxon>Archaea</taxon>
        <taxon>Thermoproteota</taxon>
        <taxon>Thermoprotei</taxon>
        <taxon>Sulfolobales</taxon>
        <taxon>Sulfolobaceae</taxon>
        <taxon>Sulfolobus</taxon>
    </lineage>
</organism>
<keyword evidence="3" id="KW-1185">Reference proteome</keyword>
<geneLocation type="plasmid" evidence="2 3">
    <name>pRT2</name>
</geneLocation>
<sequence>MGYASIFKNFVIDAIADLQAAHCLENCLSDDLLFKDEVENRKVFLMAASAEKFSKALMIVYVAVIIFPLIFFYPLKKLEIKEKRVFQKLRSVIRDYIKKSVEVTKLSHAPISNSGLSEVIDKTRILLPNSESDKDLKAAYSDIKDYIDNTGSEYRRYRKFFELTDFLPAIKMARVPLIDS</sequence>
<name>A0AAX4L6H9_9CREN</name>
<reference evidence="2 3" key="1">
    <citation type="submission" date="2024-02" db="EMBL/GenBank/DDBJ databases">
        <title>STSV induces naive adaptation in Sulfolobus.</title>
        <authorList>
            <person name="Xiang X."/>
            <person name="Song M."/>
        </authorList>
    </citation>
    <scope>NUCLEOTIDE SEQUENCE [LARGE SCALE GENOMIC DNA]</scope>
    <source>
        <strain evidence="2 3">RT2</strain>
        <plasmid evidence="2 3">pRT2</plasmid>
    </source>
</reference>
<accession>A0AAX4L6H9</accession>
<dbReference type="GeneID" id="89337931"/>
<keyword evidence="2" id="KW-0614">Plasmid</keyword>
<keyword evidence="1" id="KW-1133">Transmembrane helix</keyword>
<dbReference type="RefSeq" id="WP_338604910.1">
    <property type="nucleotide sequence ID" value="NZ_CP146017.1"/>
</dbReference>
<dbReference type="Proteomes" id="UP001432202">
    <property type="component" value="Plasmid pRT2"/>
</dbReference>
<feature type="transmembrane region" description="Helical" evidence="1">
    <location>
        <begin position="56"/>
        <end position="75"/>
    </location>
</feature>
<keyword evidence="1" id="KW-0812">Transmembrane</keyword>
<evidence type="ECO:0000256" key="1">
    <source>
        <dbReference type="SAM" id="Phobius"/>
    </source>
</evidence>
<keyword evidence="1" id="KW-0472">Membrane</keyword>
<dbReference type="EMBL" id="CP146017">
    <property type="protein sequence ID" value="WWQ61886.1"/>
    <property type="molecule type" value="Genomic_DNA"/>
</dbReference>
<evidence type="ECO:0000313" key="2">
    <source>
        <dbReference type="EMBL" id="WWQ61886.1"/>
    </source>
</evidence>
<protein>
    <submittedName>
        <fullName evidence="2">Uncharacterized protein</fullName>
    </submittedName>
</protein>
<proteinExistence type="predicted"/>